<dbReference type="PANTHER" id="PTHR11373:SF40">
    <property type="entry name" value="DEOXYGUANOSINETRIPHOSPHATE TRIPHOSPHOHYDROLASE-LIKE PROTEIN 2"/>
    <property type="match status" value="1"/>
</dbReference>
<dbReference type="InterPro" id="IPR006674">
    <property type="entry name" value="HD_domain"/>
</dbReference>
<dbReference type="Gene3D" id="1.10.3410.10">
    <property type="entry name" value="putative deoxyguanosinetriphosphate triphosphohydrolase like domain"/>
    <property type="match status" value="1"/>
</dbReference>
<dbReference type="NCBIfam" id="TIGR01353">
    <property type="entry name" value="dGTP_triPase"/>
    <property type="match status" value="1"/>
</dbReference>
<organism evidence="3">
    <name type="scientific">uncultured Sphingopyxis sp</name>
    <dbReference type="NCBI Taxonomy" id="310581"/>
    <lineage>
        <taxon>Bacteria</taxon>
        <taxon>Pseudomonadati</taxon>
        <taxon>Pseudomonadota</taxon>
        <taxon>Alphaproteobacteria</taxon>
        <taxon>Sphingomonadales</taxon>
        <taxon>Sphingomonadaceae</taxon>
        <taxon>Sphingopyxis</taxon>
        <taxon>environmental samples</taxon>
    </lineage>
</organism>
<dbReference type="InterPro" id="IPR050135">
    <property type="entry name" value="dGTPase-like"/>
</dbReference>
<evidence type="ECO:0000259" key="2">
    <source>
        <dbReference type="SMART" id="SM00471"/>
    </source>
</evidence>
<dbReference type="Gene3D" id="1.10.3550.10">
    <property type="entry name" value="eoxyguanosinetriphosphate triphosphohydrolase domain-like"/>
    <property type="match status" value="1"/>
</dbReference>
<keyword evidence="1 3" id="KW-0378">Hydrolase</keyword>
<gene>
    <name evidence="3" type="ORF">SPPYR_0020</name>
</gene>
<proteinExistence type="predicted"/>
<dbReference type="KEGG" id="sphu:SPPYR_0020"/>
<dbReference type="CDD" id="cd00077">
    <property type="entry name" value="HDc"/>
    <property type="match status" value="1"/>
</dbReference>
<reference evidence="3" key="1">
    <citation type="submission" date="2016-03" db="EMBL/GenBank/DDBJ databases">
        <authorList>
            <person name="Ploux O."/>
        </authorList>
    </citation>
    <scope>NUCLEOTIDE SEQUENCE</scope>
    <source>
        <strain evidence="3">UC10</strain>
    </source>
</reference>
<dbReference type="SMART" id="SM00471">
    <property type="entry name" value="HDc"/>
    <property type="match status" value="1"/>
</dbReference>
<dbReference type="GO" id="GO:0008832">
    <property type="term" value="F:dGTPase activity"/>
    <property type="evidence" value="ECO:0007669"/>
    <property type="project" value="UniProtKB-EC"/>
</dbReference>
<dbReference type="InterPro" id="IPR023293">
    <property type="entry name" value="dGTP_triP_hydro_central_sf"/>
</dbReference>
<dbReference type="EC" id="3.1.5.1" evidence="3"/>
<dbReference type="GO" id="GO:0006203">
    <property type="term" value="P:dGTP catabolic process"/>
    <property type="evidence" value="ECO:0007669"/>
    <property type="project" value="TreeGrafter"/>
</dbReference>
<dbReference type="InterPro" id="IPR006261">
    <property type="entry name" value="dGTPase"/>
</dbReference>
<dbReference type="InterPro" id="IPR027432">
    <property type="entry name" value="dGTP_triphosphohydrolase_C"/>
</dbReference>
<dbReference type="SUPFAM" id="SSF109604">
    <property type="entry name" value="HD-domain/PDEase-like"/>
    <property type="match status" value="1"/>
</dbReference>
<protein>
    <submittedName>
        <fullName evidence="3">Deoxyguanosinetriphosphate triphosphohydrolase</fullName>
        <ecNumber evidence="3">3.1.5.1</ecNumber>
    </submittedName>
</protein>
<evidence type="ECO:0000256" key="1">
    <source>
        <dbReference type="ARBA" id="ARBA00022801"/>
    </source>
</evidence>
<accession>A0A1Y5PME9</accession>
<dbReference type="EMBL" id="LT598653">
    <property type="protein sequence ID" value="SBV31140.1"/>
    <property type="molecule type" value="Genomic_DNA"/>
</dbReference>
<dbReference type="AlphaFoldDB" id="A0A1Y5PME9"/>
<dbReference type="PANTHER" id="PTHR11373">
    <property type="entry name" value="DEOXYNUCLEOSIDE TRIPHOSPHATE TRIPHOSPHOHYDROLASE"/>
    <property type="match status" value="1"/>
</dbReference>
<feature type="domain" description="HD/PDEase" evidence="2">
    <location>
        <begin position="56"/>
        <end position="276"/>
    </location>
</feature>
<dbReference type="Pfam" id="PF01966">
    <property type="entry name" value="HD"/>
    <property type="match status" value="1"/>
</dbReference>
<evidence type="ECO:0000313" key="3">
    <source>
        <dbReference type="EMBL" id="SBV31140.1"/>
    </source>
</evidence>
<name>A0A1Y5PME9_9SPHN</name>
<dbReference type="Gene3D" id="1.10.3210.10">
    <property type="entry name" value="Hypothetical protein af1432"/>
    <property type="match status" value="1"/>
</dbReference>
<sequence>MEWDQLLKLERLNDLNYVQRPYRPAYRQDIDRILFSQPFRRLANKTQVHPLYDNDHIHHRLIHSLEVATVGHDLGVAVGSWLADEERVKPSDVEIIAGLVQAACMAHDIGNPPFGHSGETAIGSWFADRFSQADGVLAEIDGQHRDEFMAFEGNAQGFRILTRTEMYKNQGGLRLAFGSLGAFTKYPVAASVRQQVGTEGTIKGNRYIGLKKFGFFENDIGTFAAVAEELGLPKTDVVSDRGTTVGSWWRRHPLAFLMEAADDICYNVMDLEDAYLAGKVSFDQVCALLKPVMAKTNRIYTDDEEADVISRYRALAIKGAIDACADAFKDNYDAIMSGAFAVSLVEASRVASEFGAIKKVAKQRIFSAPRKTELEVLGRNVICRVLDGIVPLLDDLHRHGWDKDKLSSYHTQLVRALNFPITTATNVYDAVHAMTDFVSGMTDRYAVKVAEMVGR</sequence>
<dbReference type="InterPro" id="IPR003607">
    <property type="entry name" value="HD/PDEase_dom"/>
</dbReference>